<reference evidence="4" key="2">
    <citation type="journal article" date="2013" name="PLoS Genet.">
        <title>Comparative genome structure, secondary metabolite, and effector coding capacity across Cochliobolus pathogens.</title>
        <authorList>
            <person name="Condon B.J."/>
            <person name="Leng Y."/>
            <person name="Wu D."/>
            <person name="Bushley K.E."/>
            <person name="Ohm R.A."/>
            <person name="Otillar R."/>
            <person name="Martin J."/>
            <person name="Schackwitz W."/>
            <person name="Grimwood J."/>
            <person name="MohdZainudin N."/>
            <person name="Xue C."/>
            <person name="Wang R."/>
            <person name="Manning V.A."/>
            <person name="Dhillon B."/>
            <person name="Tu Z.J."/>
            <person name="Steffenson B.J."/>
            <person name="Salamov A."/>
            <person name="Sun H."/>
            <person name="Lowry S."/>
            <person name="LaButti K."/>
            <person name="Han J."/>
            <person name="Copeland A."/>
            <person name="Lindquist E."/>
            <person name="Barry K."/>
            <person name="Schmutz J."/>
            <person name="Baker S.E."/>
            <person name="Ciuffetti L.M."/>
            <person name="Grigoriev I.V."/>
            <person name="Zhong S."/>
            <person name="Turgeon B.G."/>
        </authorList>
    </citation>
    <scope>NUCLEOTIDE SEQUENCE [LARGE SCALE GENOMIC DNA]</scope>
    <source>
        <strain evidence="4">C5 / ATCC 48332 / race O</strain>
    </source>
</reference>
<feature type="compositionally biased region" description="Pro residues" evidence="1">
    <location>
        <begin position="98"/>
        <end position="107"/>
    </location>
</feature>
<name>M2UGG0_COCH5</name>
<dbReference type="InterPro" id="IPR016181">
    <property type="entry name" value="Acyl_CoA_acyltransferase"/>
</dbReference>
<feature type="domain" description="N-acetyltransferase" evidence="2">
    <location>
        <begin position="20"/>
        <end position="195"/>
    </location>
</feature>
<dbReference type="Proteomes" id="UP000016936">
    <property type="component" value="Unassembled WGS sequence"/>
</dbReference>
<keyword evidence="4" id="KW-1185">Reference proteome</keyword>
<dbReference type="EMBL" id="KB445583">
    <property type="protein sequence ID" value="EMD87032.1"/>
    <property type="molecule type" value="Genomic_DNA"/>
</dbReference>
<dbReference type="eggNOG" id="ENOG502SCCK">
    <property type="taxonomic scope" value="Eukaryota"/>
</dbReference>
<reference evidence="3 4" key="1">
    <citation type="journal article" date="2012" name="PLoS Pathog.">
        <title>Diverse lifestyles and strategies of plant pathogenesis encoded in the genomes of eighteen Dothideomycetes fungi.</title>
        <authorList>
            <person name="Ohm R.A."/>
            <person name="Feau N."/>
            <person name="Henrissat B."/>
            <person name="Schoch C.L."/>
            <person name="Horwitz B.A."/>
            <person name="Barry K.W."/>
            <person name="Condon B.J."/>
            <person name="Copeland A.C."/>
            <person name="Dhillon B."/>
            <person name="Glaser F."/>
            <person name="Hesse C.N."/>
            <person name="Kosti I."/>
            <person name="LaButti K."/>
            <person name="Lindquist E.A."/>
            <person name="Lucas S."/>
            <person name="Salamov A.A."/>
            <person name="Bradshaw R.E."/>
            <person name="Ciuffetti L."/>
            <person name="Hamelin R.C."/>
            <person name="Kema G.H.J."/>
            <person name="Lawrence C."/>
            <person name="Scott J.A."/>
            <person name="Spatafora J.W."/>
            <person name="Turgeon B.G."/>
            <person name="de Wit P.J.G.M."/>
            <person name="Zhong S."/>
            <person name="Goodwin S.B."/>
            <person name="Grigoriev I.V."/>
        </authorList>
    </citation>
    <scope>NUCLEOTIDE SEQUENCE [LARGE SCALE GENOMIC DNA]</scope>
    <source>
        <strain evidence="4">C5 / ATCC 48332 / race O</strain>
    </source>
</reference>
<dbReference type="Gene3D" id="3.40.630.30">
    <property type="match status" value="1"/>
</dbReference>
<evidence type="ECO:0000313" key="3">
    <source>
        <dbReference type="EMBL" id="EMD87032.1"/>
    </source>
</evidence>
<gene>
    <name evidence="3" type="ORF">COCHEDRAFT_1160149</name>
</gene>
<evidence type="ECO:0000256" key="1">
    <source>
        <dbReference type="SAM" id="MobiDB-lite"/>
    </source>
</evidence>
<evidence type="ECO:0000313" key="4">
    <source>
        <dbReference type="Proteomes" id="UP000016936"/>
    </source>
</evidence>
<dbReference type="OMA" id="VGWKESE"/>
<dbReference type="AlphaFoldDB" id="M2UGG0"/>
<dbReference type="Pfam" id="PF13302">
    <property type="entry name" value="Acetyltransf_3"/>
    <property type="match status" value="1"/>
</dbReference>
<dbReference type="InterPro" id="IPR000182">
    <property type="entry name" value="GNAT_dom"/>
</dbReference>
<proteinExistence type="predicted"/>
<evidence type="ECO:0000259" key="2">
    <source>
        <dbReference type="Pfam" id="PF13302"/>
    </source>
</evidence>
<organism evidence="3 4">
    <name type="scientific">Cochliobolus heterostrophus (strain C5 / ATCC 48332 / race O)</name>
    <name type="common">Southern corn leaf blight fungus</name>
    <name type="synonym">Bipolaris maydis</name>
    <dbReference type="NCBI Taxonomy" id="701091"/>
    <lineage>
        <taxon>Eukaryota</taxon>
        <taxon>Fungi</taxon>
        <taxon>Dikarya</taxon>
        <taxon>Ascomycota</taxon>
        <taxon>Pezizomycotina</taxon>
        <taxon>Dothideomycetes</taxon>
        <taxon>Pleosporomycetidae</taxon>
        <taxon>Pleosporales</taxon>
        <taxon>Pleosporineae</taxon>
        <taxon>Pleosporaceae</taxon>
        <taxon>Bipolaris</taxon>
    </lineage>
</organism>
<dbReference type="SUPFAM" id="SSF55729">
    <property type="entry name" value="Acyl-CoA N-acyltransferases (Nat)"/>
    <property type="match status" value="1"/>
</dbReference>
<dbReference type="HOGENOM" id="CLU_013985_24_1_1"/>
<dbReference type="InterPro" id="IPR051531">
    <property type="entry name" value="N-acetyltransferase"/>
</dbReference>
<dbReference type="PANTHER" id="PTHR43792:SF1">
    <property type="entry name" value="N-ACETYLTRANSFERASE DOMAIN-CONTAINING PROTEIN"/>
    <property type="match status" value="1"/>
</dbReference>
<protein>
    <recommendedName>
        <fullName evidence="2">N-acetyltransferase domain-containing protein</fullName>
    </recommendedName>
</protein>
<dbReference type="OrthoDB" id="630895at2759"/>
<sequence>MLPSKISTERLTLLRLTNTRPSHPHVQLFHENWSNPTATAWSLRGATKSLDESREWMIESLDRFDNYFYAVFAQEDEKEELGVHIGSVSLRLQHSGPTLPPPPPPPPPRRHTVSPSPEEHEESGEQDVNLRALGYAMFPTAWGRGYGTEANRGLLNAYCAAIRQQRGGKGTSYVEAAVDDENAGSLALIRKLGFECVGWKESEKVWLNGGWREGYWVYGLHIYPFPT</sequence>
<dbReference type="PANTHER" id="PTHR43792">
    <property type="entry name" value="GNAT FAMILY, PUTATIVE (AFU_ORTHOLOGUE AFUA_3G00765)-RELATED-RELATED"/>
    <property type="match status" value="1"/>
</dbReference>
<dbReference type="GO" id="GO:0016747">
    <property type="term" value="F:acyltransferase activity, transferring groups other than amino-acyl groups"/>
    <property type="evidence" value="ECO:0007669"/>
    <property type="project" value="InterPro"/>
</dbReference>
<feature type="region of interest" description="Disordered" evidence="1">
    <location>
        <begin position="92"/>
        <end position="126"/>
    </location>
</feature>
<accession>M2UGG0</accession>